<proteinExistence type="predicted"/>
<reference evidence="1" key="1">
    <citation type="submission" date="2014-09" db="EMBL/GenBank/DDBJ databases">
        <authorList>
            <person name="Magalhaes I.L.F."/>
            <person name="Oliveira U."/>
            <person name="Santos F.R."/>
            <person name="Vidigal T.H.D.A."/>
            <person name="Brescovit A.D."/>
            <person name="Santos A.J."/>
        </authorList>
    </citation>
    <scope>NUCLEOTIDE SEQUENCE</scope>
    <source>
        <tissue evidence="1">Shoot tissue taken approximately 20 cm above the soil surface</tissue>
    </source>
</reference>
<accession>A0A0A9AN60</accession>
<protein>
    <submittedName>
        <fullName evidence="1">Uncharacterized protein</fullName>
    </submittedName>
</protein>
<reference evidence="1" key="2">
    <citation type="journal article" date="2015" name="Data Brief">
        <title>Shoot transcriptome of the giant reed, Arundo donax.</title>
        <authorList>
            <person name="Barrero R.A."/>
            <person name="Guerrero F.D."/>
            <person name="Moolhuijzen P."/>
            <person name="Goolsby J.A."/>
            <person name="Tidwell J."/>
            <person name="Bellgard S.E."/>
            <person name="Bellgard M.I."/>
        </authorList>
    </citation>
    <scope>NUCLEOTIDE SEQUENCE</scope>
    <source>
        <tissue evidence="1">Shoot tissue taken approximately 20 cm above the soil surface</tissue>
    </source>
</reference>
<dbReference type="EMBL" id="GBRH01249373">
    <property type="protein sequence ID" value="JAD48522.1"/>
    <property type="molecule type" value="Transcribed_RNA"/>
</dbReference>
<organism evidence="1">
    <name type="scientific">Arundo donax</name>
    <name type="common">Giant reed</name>
    <name type="synonym">Donax arundinaceus</name>
    <dbReference type="NCBI Taxonomy" id="35708"/>
    <lineage>
        <taxon>Eukaryota</taxon>
        <taxon>Viridiplantae</taxon>
        <taxon>Streptophyta</taxon>
        <taxon>Embryophyta</taxon>
        <taxon>Tracheophyta</taxon>
        <taxon>Spermatophyta</taxon>
        <taxon>Magnoliopsida</taxon>
        <taxon>Liliopsida</taxon>
        <taxon>Poales</taxon>
        <taxon>Poaceae</taxon>
        <taxon>PACMAD clade</taxon>
        <taxon>Arundinoideae</taxon>
        <taxon>Arundineae</taxon>
        <taxon>Arundo</taxon>
    </lineage>
</organism>
<evidence type="ECO:0000313" key="1">
    <source>
        <dbReference type="EMBL" id="JAD48522.1"/>
    </source>
</evidence>
<name>A0A0A9AN60_ARUDO</name>
<dbReference type="AlphaFoldDB" id="A0A0A9AN60"/>
<sequence>MQQCIKPNSHSGHVILTIQHIKLTRITQDTEARPKTREKLPIRK</sequence>